<comment type="function">
    <text evidence="5">Chaperone involved in the maturation of iron-sulfur cluster-containing proteins. Has a low intrinsic ATPase activity which is markedly stimulated by HscB.</text>
</comment>
<dbReference type="Gene3D" id="1.20.1270.10">
    <property type="match status" value="1"/>
</dbReference>
<dbReference type="GO" id="GO:0016226">
    <property type="term" value="P:iron-sulfur cluster assembly"/>
    <property type="evidence" value="ECO:0007669"/>
    <property type="project" value="InterPro"/>
</dbReference>
<dbReference type="OrthoDB" id="9766019at2"/>
<sequence length="622" mass="65988">MALLQISEPGASPDPHQRRIAVGIDLGTTHSLVAAVRHGIAECLPDEQGRVILPSAVRVMPEGRRQFGYDALAAQAEDPENTIVSVKRFMGRRVADIAGREKLPYRFEDTPGMLSLATREGPKSPVEISAEILATLRQRAEDTFNDDLFGAVITVPAYFDDAQRQATKDAAQLAGLNVLRLINEPTAAAIAYGLDNGSEGLYAVYDLGGGTFDISLLRLTKGVFEVVATGGDAQLGGDDFDGLLADWALQQAGLNIDSAADKRRVLVAARQAKEALTDNASVTLSAALDGGTLSVVVTREQFDALAQPLVAKTLLAVRRVLRDAKVGADEVQGTVMVGGSTRMPIVRRVVGELFGREVLTNLNPDEVVALGAAVQANQLAGNSSDGEILLLDVIPLSLGLETMGGLVERIIERNATIPVAKAQDFTTFKDGQTALAVHVLQGERELVSECRSLARFELRGIPPMVAGAARIRVAFQVDADGLLSVSARELGSGVEATVQVKPSYGLSDDQIATMLREGFASAETDMVTRKLREARVDAERMILATQSALRADGDLLSDAERADIAALQTELLARAQAEDGLADPDAITAAVEALAKGTEAFAAARMNRGIQQALTGRSIDQI</sequence>
<dbReference type="PROSITE" id="PS00297">
    <property type="entry name" value="HSP70_1"/>
    <property type="match status" value="1"/>
</dbReference>
<comment type="caution">
    <text evidence="7">The sequence shown here is derived from an EMBL/GenBank/DDBJ whole genome shotgun (WGS) entry which is preliminary data.</text>
</comment>
<organism evidence="7 8">
    <name type="scientific">Roseateles aquatilis</name>
    <dbReference type="NCBI Taxonomy" id="431061"/>
    <lineage>
        <taxon>Bacteria</taxon>
        <taxon>Pseudomonadati</taxon>
        <taxon>Pseudomonadota</taxon>
        <taxon>Betaproteobacteria</taxon>
        <taxon>Burkholderiales</taxon>
        <taxon>Sphaerotilaceae</taxon>
        <taxon>Roseateles</taxon>
    </lineage>
</organism>
<gene>
    <name evidence="5 7" type="primary">hscA</name>
    <name evidence="7" type="ORF">CDN99_05945</name>
</gene>
<dbReference type="FunFam" id="2.60.34.10:FF:000005">
    <property type="entry name" value="Chaperone protein HscA homolog"/>
    <property type="match status" value="1"/>
</dbReference>
<keyword evidence="4 5" id="KW-0143">Chaperone</keyword>
<keyword evidence="3 5" id="KW-0067">ATP-binding</keyword>
<dbReference type="PRINTS" id="PR00301">
    <property type="entry name" value="HEATSHOCK70"/>
</dbReference>
<dbReference type="InterPro" id="IPR013126">
    <property type="entry name" value="Hsp_70_fam"/>
</dbReference>
<keyword evidence="8" id="KW-1185">Reference proteome</keyword>
<evidence type="ECO:0000256" key="6">
    <source>
        <dbReference type="RuleBase" id="RU003322"/>
    </source>
</evidence>
<dbReference type="PANTHER" id="PTHR19375">
    <property type="entry name" value="HEAT SHOCK PROTEIN 70KDA"/>
    <property type="match status" value="1"/>
</dbReference>
<dbReference type="GO" id="GO:0016887">
    <property type="term" value="F:ATP hydrolysis activity"/>
    <property type="evidence" value="ECO:0007669"/>
    <property type="project" value="UniProtKB-UniRule"/>
</dbReference>
<evidence type="ECO:0000256" key="1">
    <source>
        <dbReference type="ARBA" id="ARBA00007381"/>
    </source>
</evidence>
<dbReference type="RefSeq" id="WP_088383631.1">
    <property type="nucleotide sequence ID" value="NZ_NIOF01000002.1"/>
</dbReference>
<dbReference type="Gene3D" id="2.60.34.10">
    <property type="entry name" value="Substrate Binding Domain Of DNAk, Chain A, domain 1"/>
    <property type="match status" value="1"/>
</dbReference>
<comment type="similarity">
    <text evidence="1 5 6">Belongs to the heat shock protein 70 family.</text>
</comment>
<dbReference type="HAMAP" id="MF_00679">
    <property type="entry name" value="HscA"/>
    <property type="match status" value="1"/>
</dbReference>
<name>A0A246JGX8_9BURK</name>
<evidence type="ECO:0000313" key="8">
    <source>
        <dbReference type="Proteomes" id="UP000197468"/>
    </source>
</evidence>
<evidence type="ECO:0000256" key="3">
    <source>
        <dbReference type="ARBA" id="ARBA00022840"/>
    </source>
</evidence>
<dbReference type="Gene3D" id="3.90.640.10">
    <property type="entry name" value="Actin, Chain A, domain 4"/>
    <property type="match status" value="1"/>
</dbReference>
<dbReference type="EMBL" id="NIOF01000002">
    <property type="protein sequence ID" value="OWQ91908.1"/>
    <property type="molecule type" value="Genomic_DNA"/>
</dbReference>
<dbReference type="InterPro" id="IPR043129">
    <property type="entry name" value="ATPase_NBD"/>
</dbReference>
<dbReference type="NCBIfam" id="TIGR01991">
    <property type="entry name" value="HscA"/>
    <property type="match status" value="1"/>
</dbReference>
<dbReference type="CDD" id="cd10236">
    <property type="entry name" value="ASKHA_NBD_HSP70_HscA"/>
    <property type="match status" value="1"/>
</dbReference>
<dbReference type="InterPro" id="IPR029048">
    <property type="entry name" value="HSP70_C_sf"/>
</dbReference>
<dbReference type="SUPFAM" id="SSF100920">
    <property type="entry name" value="Heat shock protein 70kD (HSP70), peptide-binding domain"/>
    <property type="match status" value="1"/>
</dbReference>
<dbReference type="InterPro" id="IPR042039">
    <property type="entry name" value="HscA_NBD"/>
</dbReference>
<evidence type="ECO:0000256" key="5">
    <source>
        <dbReference type="HAMAP-Rule" id="MF_00679"/>
    </source>
</evidence>
<dbReference type="Gene3D" id="3.30.420.40">
    <property type="match status" value="2"/>
</dbReference>
<dbReference type="GO" id="GO:0140662">
    <property type="term" value="F:ATP-dependent protein folding chaperone"/>
    <property type="evidence" value="ECO:0007669"/>
    <property type="project" value="InterPro"/>
</dbReference>
<accession>A0A246JGX8</accession>
<dbReference type="AlphaFoldDB" id="A0A246JGX8"/>
<dbReference type="GO" id="GO:0005524">
    <property type="term" value="F:ATP binding"/>
    <property type="evidence" value="ECO:0007669"/>
    <property type="project" value="UniProtKB-KW"/>
</dbReference>
<protein>
    <recommendedName>
        <fullName evidence="5">Chaperone protein HscA homolog</fullName>
    </recommendedName>
</protein>
<dbReference type="InterPro" id="IPR010236">
    <property type="entry name" value="ISC_FeS_clus_asmbl_HscA"/>
</dbReference>
<dbReference type="SUPFAM" id="SSF100934">
    <property type="entry name" value="Heat shock protein 70kD (HSP70), C-terminal subdomain"/>
    <property type="match status" value="1"/>
</dbReference>
<dbReference type="PROSITE" id="PS00329">
    <property type="entry name" value="HSP70_2"/>
    <property type="match status" value="1"/>
</dbReference>
<dbReference type="FunFam" id="3.30.420.40:FF:000046">
    <property type="entry name" value="Chaperone protein HscA"/>
    <property type="match status" value="1"/>
</dbReference>
<evidence type="ECO:0000313" key="7">
    <source>
        <dbReference type="EMBL" id="OWQ91908.1"/>
    </source>
</evidence>
<dbReference type="GO" id="GO:0051082">
    <property type="term" value="F:unfolded protein binding"/>
    <property type="evidence" value="ECO:0007669"/>
    <property type="project" value="InterPro"/>
</dbReference>
<keyword evidence="2 5" id="KW-0547">Nucleotide-binding</keyword>
<dbReference type="SUPFAM" id="SSF53067">
    <property type="entry name" value="Actin-like ATPase domain"/>
    <property type="match status" value="2"/>
</dbReference>
<evidence type="ECO:0000256" key="4">
    <source>
        <dbReference type="ARBA" id="ARBA00023186"/>
    </source>
</evidence>
<dbReference type="NCBIfam" id="NF003520">
    <property type="entry name" value="PRK05183.1"/>
    <property type="match status" value="1"/>
</dbReference>
<dbReference type="InterPro" id="IPR029047">
    <property type="entry name" value="HSP70_peptide-bd_sf"/>
</dbReference>
<dbReference type="InterPro" id="IPR018181">
    <property type="entry name" value="Heat_shock_70_CS"/>
</dbReference>
<proteinExistence type="inferred from homology"/>
<reference evidence="7 8" key="1">
    <citation type="journal article" date="2008" name="Int. J. Syst. Evol. Microbiol.">
        <title>Description of Roseateles aquatilis sp. nov. and Roseateles terrae sp. nov., in the class Betaproteobacteria, and emended description of the genus Roseateles.</title>
        <authorList>
            <person name="Gomila M."/>
            <person name="Bowien B."/>
            <person name="Falsen E."/>
            <person name="Moore E.R."/>
            <person name="Lalucat J."/>
        </authorList>
    </citation>
    <scope>NUCLEOTIDE SEQUENCE [LARGE SCALE GENOMIC DNA]</scope>
    <source>
        <strain evidence="7 8">CCUG 48205</strain>
    </source>
</reference>
<dbReference type="Pfam" id="PF00012">
    <property type="entry name" value="HSP70"/>
    <property type="match status" value="1"/>
</dbReference>
<dbReference type="Proteomes" id="UP000197468">
    <property type="component" value="Unassembled WGS sequence"/>
</dbReference>
<evidence type="ECO:0000256" key="2">
    <source>
        <dbReference type="ARBA" id="ARBA00022741"/>
    </source>
</evidence>